<keyword evidence="9" id="KW-0028">Amino-acid biosynthesis</keyword>
<evidence type="ECO:0000256" key="3">
    <source>
        <dbReference type="ARBA" id="ARBA00012737"/>
    </source>
</evidence>
<dbReference type="GO" id="GO:0004066">
    <property type="term" value="F:asparagine synthase (glutamine-hydrolyzing) activity"/>
    <property type="evidence" value="ECO:0007669"/>
    <property type="project" value="UniProtKB-EC"/>
</dbReference>
<dbReference type="OrthoDB" id="9763290at2"/>
<gene>
    <name evidence="13" type="primary">asnB</name>
    <name evidence="13" type="ORF">BR63_00640</name>
</gene>
<protein>
    <recommendedName>
        <fullName evidence="3">asparagine synthase (glutamine-hydrolyzing)</fullName>
        <ecNumber evidence="3">6.3.5.4</ecNumber>
    </recommendedName>
</protein>
<dbReference type="Gene3D" id="3.40.50.620">
    <property type="entry name" value="HUPs"/>
    <property type="match status" value="1"/>
</dbReference>
<dbReference type="SUPFAM" id="SSF52402">
    <property type="entry name" value="Adenine nucleotide alpha hydrolases-like"/>
    <property type="match status" value="1"/>
</dbReference>
<feature type="binding site" evidence="10">
    <location>
        <position position="102"/>
    </location>
    <ligand>
        <name>L-glutamine</name>
        <dbReference type="ChEBI" id="CHEBI:58359"/>
    </ligand>
</feature>
<feature type="domain" description="Glutamine amidotransferase type-2" evidence="12">
    <location>
        <begin position="2"/>
        <end position="216"/>
    </location>
</feature>
<dbReference type="InterPro" id="IPR051786">
    <property type="entry name" value="ASN_synthetase/amidase"/>
</dbReference>
<feature type="binding site" evidence="10">
    <location>
        <begin position="377"/>
        <end position="378"/>
    </location>
    <ligand>
        <name>ATP</name>
        <dbReference type="ChEBI" id="CHEBI:30616"/>
    </ligand>
</feature>
<dbReference type="InterPro" id="IPR029055">
    <property type="entry name" value="Ntn_hydrolases_N"/>
</dbReference>
<dbReference type="InterPro" id="IPR033738">
    <property type="entry name" value="AsnB_N"/>
</dbReference>
<keyword evidence="7 9" id="KW-0315">Glutamine amidotransferase</keyword>
<comment type="similarity">
    <text evidence="2">Belongs to the asparagine synthetase family.</text>
</comment>
<dbReference type="EC" id="6.3.5.4" evidence="3"/>
<feature type="site" description="Important for beta-aspartyl-AMP intermediate formation" evidence="11">
    <location>
        <position position="379"/>
    </location>
</feature>
<dbReference type="CDD" id="cd00712">
    <property type="entry name" value="AsnB"/>
    <property type="match status" value="1"/>
</dbReference>
<evidence type="ECO:0000256" key="10">
    <source>
        <dbReference type="PIRSR" id="PIRSR001589-2"/>
    </source>
</evidence>
<dbReference type="GO" id="GO:0005829">
    <property type="term" value="C:cytosol"/>
    <property type="evidence" value="ECO:0007669"/>
    <property type="project" value="TreeGrafter"/>
</dbReference>
<dbReference type="InterPro" id="IPR014729">
    <property type="entry name" value="Rossmann-like_a/b/a_fold"/>
</dbReference>
<evidence type="ECO:0000256" key="1">
    <source>
        <dbReference type="ARBA" id="ARBA00005187"/>
    </source>
</evidence>
<dbReference type="Pfam" id="PF13537">
    <property type="entry name" value="GATase_7"/>
    <property type="match status" value="1"/>
</dbReference>
<dbReference type="PANTHER" id="PTHR43284:SF1">
    <property type="entry name" value="ASPARAGINE SYNTHETASE"/>
    <property type="match status" value="1"/>
</dbReference>
<keyword evidence="4 10" id="KW-0547">Nucleotide-binding</keyword>
<keyword evidence="6 9" id="KW-0061">Asparagine biosynthesis</keyword>
<evidence type="ECO:0000256" key="4">
    <source>
        <dbReference type="ARBA" id="ARBA00022741"/>
    </source>
</evidence>
<accession>A0A7G6DYQ6</accession>
<evidence type="ECO:0000256" key="11">
    <source>
        <dbReference type="PIRSR" id="PIRSR001589-3"/>
    </source>
</evidence>
<dbReference type="Pfam" id="PF00733">
    <property type="entry name" value="Asn_synthase"/>
    <property type="match status" value="1"/>
</dbReference>
<dbReference type="InterPro" id="IPR006426">
    <property type="entry name" value="Asn_synth_AEB"/>
</dbReference>
<keyword evidence="13" id="KW-0436">Ligase</keyword>
<organism evidence="13 14">
    <name type="scientific">Thermanaerosceptrum fracticalcis</name>
    <dbReference type="NCBI Taxonomy" id="1712410"/>
    <lineage>
        <taxon>Bacteria</taxon>
        <taxon>Bacillati</taxon>
        <taxon>Bacillota</taxon>
        <taxon>Clostridia</taxon>
        <taxon>Eubacteriales</taxon>
        <taxon>Peptococcaceae</taxon>
        <taxon>Thermanaerosceptrum</taxon>
    </lineage>
</organism>
<evidence type="ECO:0000313" key="13">
    <source>
        <dbReference type="EMBL" id="QNB44960.1"/>
    </source>
</evidence>
<dbReference type="RefSeq" id="WP_034423673.1">
    <property type="nucleotide sequence ID" value="NZ_CP045798.1"/>
</dbReference>
<dbReference type="PROSITE" id="PS51278">
    <property type="entry name" value="GATASE_TYPE_2"/>
    <property type="match status" value="1"/>
</dbReference>
<evidence type="ECO:0000259" key="12">
    <source>
        <dbReference type="PROSITE" id="PS51278"/>
    </source>
</evidence>
<dbReference type="CDD" id="cd01991">
    <property type="entry name" value="Asn_synthase_B_C"/>
    <property type="match status" value="1"/>
</dbReference>
<reference evidence="13 14" key="1">
    <citation type="journal article" date="2019" name="Front. Microbiol.">
        <title>Thermoanaerosceptrum fracticalcis gen. nov. sp. nov., a Novel Fumarate-Fermenting Microorganism From a Deep Fractured Carbonate Aquifer of the US Great Basin.</title>
        <authorList>
            <person name="Hamilton-Brehm S.D."/>
            <person name="Stewart L.E."/>
            <person name="Zavarin M."/>
            <person name="Caldwell M."/>
            <person name="Lawson P.A."/>
            <person name="Onstott T.C."/>
            <person name="Grzymski J."/>
            <person name="Neveux I."/>
            <person name="Lollar B.S."/>
            <person name="Russell C.E."/>
            <person name="Moser D.P."/>
        </authorList>
    </citation>
    <scope>NUCLEOTIDE SEQUENCE [LARGE SCALE GENOMIC DNA]</scope>
    <source>
        <strain evidence="13 14">DRI-13</strain>
    </source>
</reference>
<dbReference type="EMBL" id="CP045798">
    <property type="protein sequence ID" value="QNB44960.1"/>
    <property type="molecule type" value="Genomic_DNA"/>
</dbReference>
<keyword evidence="5 10" id="KW-0067">ATP-binding</keyword>
<dbReference type="GO" id="GO:0006529">
    <property type="term" value="P:asparagine biosynthetic process"/>
    <property type="evidence" value="ECO:0007669"/>
    <property type="project" value="UniProtKB-KW"/>
</dbReference>
<dbReference type="InterPro" id="IPR017932">
    <property type="entry name" value="GATase_2_dom"/>
</dbReference>
<feature type="active site" description="For GATase activity" evidence="9">
    <location>
        <position position="2"/>
    </location>
</feature>
<dbReference type="NCBIfam" id="TIGR01536">
    <property type="entry name" value="asn_synth_AEB"/>
    <property type="match status" value="1"/>
</dbReference>
<dbReference type="AlphaFoldDB" id="A0A7G6DYQ6"/>
<evidence type="ECO:0000256" key="9">
    <source>
        <dbReference type="PIRSR" id="PIRSR001589-1"/>
    </source>
</evidence>
<evidence type="ECO:0000256" key="6">
    <source>
        <dbReference type="ARBA" id="ARBA00022888"/>
    </source>
</evidence>
<comment type="catalytic activity">
    <reaction evidence="8">
        <text>L-aspartate + L-glutamine + ATP + H2O = L-asparagine + L-glutamate + AMP + diphosphate + H(+)</text>
        <dbReference type="Rhea" id="RHEA:12228"/>
        <dbReference type="ChEBI" id="CHEBI:15377"/>
        <dbReference type="ChEBI" id="CHEBI:15378"/>
        <dbReference type="ChEBI" id="CHEBI:29985"/>
        <dbReference type="ChEBI" id="CHEBI:29991"/>
        <dbReference type="ChEBI" id="CHEBI:30616"/>
        <dbReference type="ChEBI" id="CHEBI:33019"/>
        <dbReference type="ChEBI" id="CHEBI:58048"/>
        <dbReference type="ChEBI" id="CHEBI:58359"/>
        <dbReference type="ChEBI" id="CHEBI:456215"/>
        <dbReference type="EC" id="6.3.5.4"/>
    </reaction>
</comment>
<feature type="binding site" evidence="10">
    <location>
        <position position="294"/>
    </location>
    <ligand>
        <name>ATP</name>
        <dbReference type="ChEBI" id="CHEBI:30616"/>
    </ligand>
</feature>
<name>A0A7G6DYQ6_THEFR</name>
<dbReference type="InterPro" id="IPR001962">
    <property type="entry name" value="Asn_synthase"/>
</dbReference>
<evidence type="ECO:0000256" key="7">
    <source>
        <dbReference type="ARBA" id="ARBA00022962"/>
    </source>
</evidence>
<dbReference type="PIRSF" id="PIRSF001589">
    <property type="entry name" value="Asn_synthetase_glu-h"/>
    <property type="match status" value="1"/>
</dbReference>
<evidence type="ECO:0000313" key="14">
    <source>
        <dbReference type="Proteomes" id="UP000515847"/>
    </source>
</evidence>
<dbReference type="Gene3D" id="3.60.20.10">
    <property type="entry name" value="Glutamine Phosphoribosylpyrophosphate, subunit 1, domain 1"/>
    <property type="match status" value="1"/>
</dbReference>
<evidence type="ECO:0000256" key="8">
    <source>
        <dbReference type="ARBA" id="ARBA00048741"/>
    </source>
</evidence>
<comment type="pathway">
    <text evidence="1">Amino-acid biosynthesis; L-asparagine biosynthesis; L-asparagine from L-aspartate (L-Gln route): step 1/1.</text>
</comment>
<dbReference type="SUPFAM" id="SSF56235">
    <property type="entry name" value="N-terminal nucleophile aminohydrolases (Ntn hydrolases)"/>
    <property type="match status" value="1"/>
</dbReference>
<evidence type="ECO:0000256" key="5">
    <source>
        <dbReference type="ARBA" id="ARBA00022840"/>
    </source>
</evidence>
<dbReference type="GO" id="GO:0005524">
    <property type="term" value="F:ATP binding"/>
    <property type="evidence" value="ECO:0007669"/>
    <property type="project" value="UniProtKB-KW"/>
</dbReference>
<keyword evidence="14" id="KW-1185">Reference proteome</keyword>
<dbReference type="Proteomes" id="UP000515847">
    <property type="component" value="Chromosome"/>
</dbReference>
<dbReference type="KEGG" id="tfr:BR63_00640"/>
<proteinExistence type="inferred from homology"/>
<sequence>MCGITGWIDWELDLTQQERIIDKMTETLAPRGPDDSGKWLSTHAAFGHRRLSVVDPAGGAQPMVRERGGKTYVVTYNGELYNTPELRRELESRGYVFSTNCDTEVLLVSYMEWGPQCVERFNGIYAFGIWDDAQETFFMARDRMGVKPLFYTVRGKSLIFGSELKTILAHPAVRPVVGEEGLAEVLIMGPARTPGHGVYEDVYEVRPGYSVLYNRNGIRHIKYWTLRSLPHHDDLETTTATVRHLVEDSIERQLVADVPVCTFLSGGLDSSTITAIAAREFVKRGLGTLRTFSIDYKDNDRYFKASEFQPNADAPWIERVARHLGTRQKVVMVDIPQLVGTLEEATVARDLPGMADVDSSLLYFCREVKKEATVALSGECADEVFGGYPWFHNAEALLADSFPWVRSLEERIKLFKPGLFKSFQPQEYIVQRYRETIAEVPRLEGEDPLEAKRREMFYLNLNWFMSTLLDRKDRMSMATGLEVRVPFCDHRLVEYVWNIPWEMKTVDGRAKGILRRALQGLLPHDVLERHKSPYPKTHNPAYTEAVRSALQKILEDPASPLLQVINVPFIRKIMESSEEIFDRPWFGQLMKGPQLFAYLIQVNTWLKTYKVEITC</sequence>
<dbReference type="PANTHER" id="PTHR43284">
    <property type="entry name" value="ASPARAGINE SYNTHETASE (GLUTAMINE-HYDROLYZING)"/>
    <property type="match status" value="1"/>
</dbReference>
<evidence type="ECO:0000256" key="2">
    <source>
        <dbReference type="ARBA" id="ARBA00005752"/>
    </source>
</evidence>